<dbReference type="InterPro" id="IPR013083">
    <property type="entry name" value="Znf_RING/FYVE/PHD"/>
</dbReference>
<dbReference type="EMBL" id="AJWJ01000040">
    <property type="protein sequence ID" value="KAF2077071.1"/>
    <property type="molecule type" value="Genomic_DNA"/>
</dbReference>
<feature type="compositionally biased region" description="Low complexity" evidence="4">
    <location>
        <begin position="782"/>
        <end position="796"/>
    </location>
</feature>
<feature type="compositionally biased region" description="Pro residues" evidence="4">
    <location>
        <begin position="538"/>
        <end position="550"/>
    </location>
</feature>
<evidence type="ECO:0000313" key="6">
    <source>
        <dbReference type="EMBL" id="KAF2077071.1"/>
    </source>
</evidence>
<feature type="region of interest" description="Disordered" evidence="4">
    <location>
        <begin position="751"/>
        <end position="796"/>
    </location>
</feature>
<keyword evidence="3" id="KW-0862">Zinc</keyword>
<feature type="region of interest" description="Disordered" evidence="4">
    <location>
        <begin position="531"/>
        <end position="556"/>
    </location>
</feature>
<dbReference type="SUPFAM" id="SSF57903">
    <property type="entry name" value="FYVE/PHD zinc finger"/>
    <property type="match status" value="1"/>
</dbReference>
<organism evidence="6 7">
    <name type="scientific">Polysphondylium violaceum</name>
    <dbReference type="NCBI Taxonomy" id="133409"/>
    <lineage>
        <taxon>Eukaryota</taxon>
        <taxon>Amoebozoa</taxon>
        <taxon>Evosea</taxon>
        <taxon>Eumycetozoa</taxon>
        <taxon>Dictyostelia</taxon>
        <taxon>Dictyosteliales</taxon>
        <taxon>Dictyosteliaceae</taxon>
        <taxon>Polysphondylium</taxon>
    </lineage>
</organism>
<dbReference type="Proteomes" id="UP000695562">
    <property type="component" value="Unassembled WGS sequence"/>
</dbReference>
<feature type="domain" description="Zinc finger PHD-type" evidence="5">
    <location>
        <begin position="651"/>
        <end position="697"/>
    </location>
</feature>
<dbReference type="OrthoDB" id="21264at2759"/>
<feature type="compositionally biased region" description="Polar residues" evidence="4">
    <location>
        <begin position="985"/>
        <end position="997"/>
    </location>
</feature>
<dbReference type="Gene3D" id="3.30.40.10">
    <property type="entry name" value="Zinc/RING finger domain, C3HC4 (zinc finger)"/>
    <property type="match status" value="1"/>
</dbReference>
<feature type="compositionally biased region" description="Low complexity" evidence="4">
    <location>
        <begin position="956"/>
        <end position="984"/>
    </location>
</feature>
<dbReference type="PROSITE" id="PS01359">
    <property type="entry name" value="ZF_PHD_1"/>
    <property type="match status" value="1"/>
</dbReference>
<reference evidence="6" key="1">
    <citation type="submission" date="2020-01" db="EMBL/GenBank/DDBJ databases">
        <title>Development of genomics and gene disruption for Polysphondylium violaceum indicates a role for the polyketide synthase stlB in stalk morphogenesis.</title>
        <authorList>
            <person name="Narita B."/>
            <person name="Kawabe Y."/>
            <person name="Kin K."/>
            <person name="Saito T."/>
            <person name="Gibbs R."/>
            <person name="Kuspa A."/>
            <person name="Muzny D."/>
            <person name="Queller D."/>
            <person name="Richards S."/>
            <person name="Strassman J."/>
            <person name="Sucgang R."/>
            <person name="Worley K."/>
            <person name="Schaap P."/>
        </authorList>
    </citation>
    <scope>NUCLEOTIDE SEQUENCE</scope>
    <source>
        <strain evidence="6">QSvi11</strain>
    </source>
</reference>
<dbReference type="InterPro" id="IPR001965">
    <property type="entry name" value="Znf_PHD"/>
</dbReference>
<evidence type="ECO:0000256" key="3">
    <source>
        <dbReference type="ARBA" id="ARBA00022833"/>
    </source>
</evidence>
<feature type="region of interest" description="Disordered" evidence="4">
    <location>
        <begin position="209"/>
        <end position="239"/>
    </location>
</feature>
<feature type="region of interest" description="Disordered" evidence="4">
    <location>
        <begin position="463"/>
        <end position="506"/>
    </location>
</feature>
<comment type="caution">
    <text evidence="6">The sequence shown here is derived from an EMBL/GenBank/DDBJ whole genome shotgun (WGS) entry which is preliminary data.</text>
</comment>
<feature type="compositionally biased region" description="Low complexity" evidence="4">
    <location>
        <begin position="463"/>
        <end position="495"/>
    </location>
</feature>
<feature type="region of interest" description="Disordered" evidence="4">
    <location>
        <begin position="837"/>
        <end position="871"/>
    </location>
</feature>
<evidence type="ECO:0000259" key="5">
    <source>
        <dbReference type="SMART" id="SM00249"/>
    </source>
</evidence>
<dbReference type="InterPro" id="IPR019786">
    <property type="entry name" value="Zinc_finger_PHD-type_CS"/>
</dbReference>
<sequence length="997" mass="110291">MDNILFNPFEKDSSSILLQSASFPNVMVVPNPSGSSDDVMSCFSQTTCNNNHINNNSNSSNSLNIYTNSTPNNVDEFLSNSDNDLIDSNIGSTGSSVSSSVTSSPTSIICNNNSNNNILPNSHPELVFNNQSQFPIQNMPGVVYYPNSISTTTNTTNIYLTNNTNSNNTIVQPTITIPTSTTTIFPQTYFPPNTISPTPTPFLVQNNLVPNNNNNNNNNSQQVQQQQQRPPMITINNNNNDTLPEYERHIDSLIKTLPSNSNSLIDLFLHLSDQQENLYRSLLKDNIPKMASSPDQTKFLYDLYLQLMNCCNQAFNNSCKMLAFQKLIDHLSTTNAIRPNVFIVVYNTPFLLNIFKDYLSKKSFLFKVLENSQNISKEELKNNFILLTSRDNFNSLDLINSNHNREIFLNYDVSIVEFDSFWMNQQFPLIPSIPSIITASGFKTFRLLTLGTVEEWLFNKVNNSNSNNNGNNQHQQQQQHNLSTSTSSTPSSPSSPSLPPLSPNTISADQSKEIMVEMMKFCIVKLSNLKKSASPTPSSTPTPISSPPSMAPSSSPLLFSQFQQKSISLNSSSNSSSSINNNPASILNSKSISFSESPLWKSSTSPIGLSTSFDSNSSSGSNGPPTIHLKTSEDKKKSRSSKKLKSMVNRCCFSCKKEEDSKGRTSMVQCRSCPKIYHRSCAGLSHTPRSWKCTRHTCHQCKKTPNESGGSFFICKGCPSSYCITCLPNGVKILDKAEYTEYKPNTPEATAAYYINPNSNNNNNSTDSDDGLQTSPSPSRPVPIGSVSSSSSSPALLESSFMQNQPPLLQQLHKKQKVQRPTVFILCEVCIKTESSNPPTTTTGVIATSTTNNSSLPTTTTTTTIGNSNNNNNITLMTPPLQNNNIVPNTNTTSQPLPINPNTMVSQHPISYHYQQQPPPQQQYLHQQYHNPNMVYPHTIAYPIMNSNHHHHHHNNMPLNLESPSSSSDSSPSPQTQSLPNTPSFYLTDSPSEFMNL</sequence>
<feature type="compositionally biased region" description="Low complexity" evidence="4">
    <location>
        <begin position="611"/>
        <end position="626"/>
    </location>
</feature>
<protein>
    <recommendedName>
        <fullName evidence="5">Zinc finger PHD-type domain-containing protein</fullName>
    </recommendedName>
</protein>
<feature type="compositionally biased region" description="Low complexity" evidence="4">
    <location>
        <begin position="840"/>
        <end position="871"/>
    </location>
</feature>
<evidence type="ECO:0000313" key="7">
    <source>
        <dbReference type="Proteomes" id="UP000695562"/>
    </source>
</evidence>
<accession>A0A8J4UW15</accession>
<evidence type="ECO:0000256" key="1">
    <source>
        <dbReference type="ARBA" id="ARBA00022723"/>
    </source>
</evidence>
<keyword evidence="7" id="KW-1185">Reference proteome</keyword>
<dbReference type="InterPro" id="IPR011011">
    <property type="entry name" value="Znf_FYVE_PHD"/>
</dbReference>
<dbReference type="GO" id="GO:0008270">
    <property type="term" value="F:zinc ion binding"/>
    <property type="evidence" value="ECO:0007669"/>
    <property type="project" value="UniProtKB-KW"/>
</dbReference>
<name>A0A8J4UW15_9MYCE</name>
<gene>
    <name evidence="6" type="ORF">CYY_001638</name>
</gene>
<evidence type="ECO:0000256" key="2">
    <source>
        <dbReference type="ARBA" id="ARBA00022771"/>
    </source>
</evidence>
<dbReference type="AlphaFoldDB" id="A0A8J4UW15"/>
<feature type="region of interest" description="Disordered" evidence="4">
    <location>
        <begin position="611"/>
        <end position="642"/>
    </location>
</feature>
<evidence type="ECO:0000256" key="4">
    <source>
        <dbReference type="SAM" id="MobiDB-lite"/>
    </source>
</evidence>
<keyword evidence="2" id="KW-0863">Zinc-finger</keyword>
<feature type="region of interest" description="Disordered" evidence="4">
    <location>
        <begin position="946"/>
        <end position="997"/>
    </location>
</feature>
<feature type="compositionally biased region" description="Low complexity" evidence="4">
    <location>
        <begin position="209"/>
        <end position="228"/>
    </location>
</feature>
<feature type="compositionally biased region" description="Low complexity" evidence="4">
    <location>
        <begin position="756"/>
        <end position="766"/>
    </location>
</feature>
<proteinExistence type="predicted"/>
<keyword evidence="1" id="KW-0479">Metal-binding</keyword>
<dbReference type="SMART" id="SM00249">
    <property type="entry name" value="PHD"/>
    <property type="match status" value="1"/>
</dbReference>